<evidence type="ECO:0000256" key="1">
    <source>
        <dbReference type="ARBA" id="ARBA00022598"/>
    </source>
</evidence>
<keyword evidence="2" id="KW-0479">Metal-binding</keyword>
<organism evidence="9 10">
    <name type="scientific">Microvirga aerilata</name>
    <dbReference type="NCBI Taxonomy" id="670292"/>
    <lineage>
        <taxon>Bacteria</taxon>
        <taxon>Pseudomonadati</taxon>
        <taxon>Pseudomonadota</taxon>
        <taxon>Alphaproteobacteria</taxon>
        <taxon>Hyphomicrobiales</taxon>
        <taxon>Methylobacteriaceae</taxon>
        <taxon>Microvirga</taxon>
    </lineage>
</organism>
<comment type="similarity">
    <text evidence="7">Belongs to the class-I aminoacyl-tRNA synthetase family.</text>
</comment>
<dbReference type="PANTHER" id="PTHR43311">
    <property type="entry name" value="GLUTAMATE--TRNA LIGASE"/>
    <property type="match status" value="1"/>
</dbReference>
<keyword evidence="1 7" id="KW-0436">Ligase</keyword>
<dbReference type="PRINTS" id="PR00987">
    <property type="entry name" value="TRNASYNTHGLU"/>
</dbReference>
<sequence length="297" mass="33708">MTKPVFRFAPSPNGRLHLGHAYSALLNDDFARRYGGRFLLRIEDIDITRCRPEFERAIYEDLAWLGLGWERPVRRQSEHFADYHAAFLSLKGRGVVYPCFCSRKDIAEGVACREAGGEPWPRDPDGAPLYPGTCREISMGEIQRRIGAGEAHAWRLDGMALRALMPVPHTYRRFDREGREQILEARPWRWGDAVIVRKDTPTSYHLSVVVDDALQGVTHVVRGRDLEAATDMHVLLQTLLALPTPLYHHHELVLDPTGDKLAKRRRSEALAELRADGVTPHAIRQRLGFDPQPTPST</sequence>
<dbReference type="InterPro" id="IPR049940">
    <property type="entry name" value="GluQ/Sye"/>
</dbReference>
<dbReference type="Gene3D" id="3.40.50.620">
    <property type="entry name" value="HUPs"/>
    <property type="match status" value="1"/>
</dbReference>
<evidence type="ECO:0000256" key="6">
    <source>
        <dbReference type="ARBA" id="ARBA00023146"/>
    </source>
</evidence>
<dbReference type="InterPro" id="IPR020058">
    <property type="entry name" value="Glu/Gln-tRNA-synth_Ib_cat-dom"/>
</dbReference>
<dbReference type="PROSITE" id="PS00178">
    <property type="entry name" value="AA_TRNA_LIGASE_I"/>
    <property type="match status" value="1"/>
</dbReference>
<dbReference type="InterPro" id="IPR001412">
    <property type="entry name" value="aa-tRNA-synth_I_CS"/>
</dbReference>
<dbReference type="EMBL" id="JAEQMY010000148">
    <property type="protein sequence ID" value="MBL0408100.1"/>
    <property type="molecule type" value="Genomic_DNA"/>
</dbReference>
<dbReference type="AlphaFoldDB" id="A0A936ZI29"/>
<reference evidence="9" key="1">
    <citation type="submission" date="2021-01" db="EMBL/GenBank/DDBJ databases">
        <title>Microvirga sp.</title>
        <authorList>
            <person name="Kim M.K."/>
        </authorList>
    </citation>
    <scope>NUCLEOTIDE SEQUENCE</scope>
    <source>
        <strain evidence="9">5420S-16</strain>
    </source>
</reference>
<dbReference type="Pfam" id="PF00749">
    <property type="entry name" value="tRNA-synt_1c"/>
    <property type="match status" value="1"/>
</dbReference>
<keyword evidence="4" id="KW-0862">Zinc</keyword>
<evidence type="ECO:0000256" key="3">
    <source>
        <dbReference type="ARBA" id="ARBA00022741"/>
    </source>
</evidence>
<dbReference type="Proteomes" id="UP000605848">
    <property type="component" value="Unassembled WGS sequence"/>
</dbReference>
<feature type="domain" description="Glutamyl/glutaminyl-tRNA synthetase class Ib catalytic" evidence="8">
    <location>
        <begin position="6"/>
        <end position="285"/>
    </location>
</feature>
<comment type="caution">
    <text evidence="9">The sequence shown here is derived from an EMBL/GenBank/DDBJ whole genome shotgun (WGS) entry which is preliminary data.</text>
</comment>
<dbReference type="GO" id="GO:0005829">
    <property type="term" value="C:cytosol"/>
    <property type="evidence" value="ECO:0007669"/>
    <property type="project" value="TreeGrafter"/>
</dbReference>
<keyword evidence="7" id="KW-0648">Protein biosynthesis</keyword>
<protein>
    <submittedName>
        <fullName evidence="9">tRNA glutamyl-Q(34) synthetase GluQRS</fullName>
        <ecNumber evidence="9">6.1.1.-</ecNumber>
    </submittedName>
</protein>
<name>A0A936ZI29_9HYPH</name>
<evidence type="ECO:0000313" key="10">
    <source>
        <dbReference type="Proteomes" id="UP000605848"/>
    </source>
</evidence>
<dbReference type="NCBIfam" id="NF004315">
    <property type="entry name" value="PRK05710.1-4"/>
    <property type="match status" value="1"/>
</dbReference>
<evidence type="ECO:0000256" key="7">
    <source>
        <dbReference type="RuleBase" id="RU363037"/>
    </source>
</evidence>
<keyword evidence="5 7" id="KW-0067">ATP-binding</keyword>
<keyword evidence="6 7" id="KW-0030">Aminoacyl-tRNA synthetase</keyword>
<proteinExistence type="inferred from homology"/>
<dbReference type="InterPro" id="IPR000924">
    <property type="entry name" value="Glu/Gln-tRNA-synth"/>
</dbReference>
<dbReference type="EC" id="6.1.1.-" evidence="9"/>
<dbReference type="RefSeq" id="WP_202065784.1">
    <property type="nucleotide sequence ID" value="NZ_JAEQMY010000148.1"/>
</dbReference>
<keyword evidence="3 7" id="KW-0547">Nucleotide-binding</keyword>
<evidence type="ECO:0000256" key="4">
    <source>
        <dbReference type="ARBA" id="ARBA00022833"/>
    </source>
</evidence>
<dbReference type="SUPFAM" id="SSF52374">
    <property type="entry name" value="Nucleotidylyl transferase"/>
    <property type="match status" value="1"/>
</dbReference>
<evidence type="ECO:0000256" key="5">
    <source>
        <dbReference type="ARBA" id="ARBA00022840"/>
    </source>
</evidence>
<dbReference type="GO" id="GO:0005524">
    <property type="term" value="F:ATP binding"/>
    <property type="evidence" value="ECO:0007669"/>
    <property type="project" value="UniProtKB-KW"/>
</dbReference>
<gene>
    <name evidence="9" type="primary">gluQRS</name>
    <name evidence="9" type="ORF">JKG68_29850</name>
</gene>
<dbReference type="GO" id="GO:0006424">
    <property type="term" value="P:glutamyl-tRNA aminoacylation"/>
    <property type="evidence" value="ECO:0007669"/>
    <property type="project" value="TreeGrafter"/>
</dbReference>
<dbReference type="PANTHER" id="PTHR43311:SF1">
    <property type="entry name" value="GLUTAMYL-Q TRNA(ASP) SYNTHETASE"/>
    <property type="match status" value="1"/>
</dbReference>
<evidence type="ECO:0000259" key="8">
    <source>
        <dbReference type="Pfam" id="PF00749"/>
    </source>
</evidence>
<accession>A0A936ZI29</accession>
<evidence type="ECO:0000256" key="2">
    <source>
        <dbReference type="ARBA" id="ARBA00022723"/>
    </source>
</evidence>
<keyword evidence="10" id="KW-1185">Reference proteome</keyword>
<evidence type="ECO:0000313" key="9">
    <source>
        <dbReference type="EMBL" id="MBL0408100.1"/>
    </source>
</evidence>
<dbReference type="GO" id="GO:0004818">
    <property type="term" value="F:glutamate-tRNA ligase activity"/>
    <property type="evidence" value="ECO:0007669"/>
    <property type="project" value="TreeGrafter"/>
</dbReference>
<dbReference type="InterPro" id="IPR014729">
    <property type="entry name" value="Rossmann-like_a/b/a_fold"/>
</dbReference>